<evidence type="ECO:0000313" key="2">
    <source>
        <dbReference type="EMBL" id="MDI1491024.1"/>
    </source>
</evidence>
<comment type="caution">
    <text evidence="2">The sequence shown here is derived from an EMBL/GenBank/DDBJ whole genome shotgun (WGS) entry which is preliminary data.</text>
</comment>
<feature type="compositionally biased region" description="Polar residues" evidence="1">
    <location>
        <begin position="377"/>
        <end position="390"/>
    </location>
</feature>
<name>A0AA43TX07_9LECA</name>
<feature type="compositionally biased region" description="Acidic residues" evidence="1">
    <location>
        <begin position="234"/>
        <end position="247"/>
    </location>
</feature>
<reference evidence="2" key="1">
    <citation type="journal article" date="2023" name="Genome Biol. Evol.">
        <title>First Whole Genome Sequence and Flow Cytometry Genome Size Data for the Lichen-Forming Fungus Ramalina farinacea (Ascomycota).</title>
        <authorList>
            <person name="Llewellyn T."/>
            <person name="Mian S."/>
            <person name="Hill R."/>
            <person name="Leitch I.J."/>
            <person name="Gaya E."/>
        </authorList>
    </citation>
    <scope>NUCLEOTIDE SEQUENCE</scope>
    <source>
        <strain evidence="2">LIQ254RAFAR</strain>
    </source>
</reference>
<gene>
    <name evidence="2" type="ORF">OHK93_002229</name>
</gene>
<feature type="region of interest" description="Disordered" evidence="1">
    <location>
        <begin position="113"/>
        <end position="150"/>
    </location>
</feature>
<evidence type="ECO:0000256" key="1">
    <source>
        <dbReference type="SAM" id="MobiDB-lite"/>
    </source>
</evidence>
<accession>A0AA43TX07</accession>
<dbReference type="AlphaFoldDB" id="A0AA43TX07"/>
<protein>
    <submittedName>
        <fullName evidence="2">Uncharacterized protein</fullName>
    </submittedName>
</protein>
<feature type="compositionally biased region" description="Basic and acidic residues" evidence="1">
    <location>
        <begin position="344"/>
        <end position="362"/>
    </location>
</feature>
<feature type="compositionally biased region" description="Basic and acidic residues" evidence="1">
    <location>
        <begin position="401"/>
        <end position="410"/>
    </location>
</feature>
<feature type="compositionally biased region" description="Acidic residues" evidence="1">
    <location>
        <begin position="323"/>
        <end position="332"/>
    </location>
</feature>
<proteinExistence type="predicted"/>
<evidence type="ECO:0000313" key="3">
    <source>
        <dbReference type="Proteomes" id="UP001161017"/>
    </source>
</evidence>
<dbReference type="Proteomes" id="UP001161017">
    <property type="component" value="Unassembled WGS sequence"/>
</dbReference>
<feature type="compositionally biased region" description="Polar residues" evidence="1">
    <location>
        <begin position="216"/>
        <end position="228"/>
    </location>
</feature>
<dbReference type="EMBL" id="JAPUFD010000013">
    <property type="protein sequence ID" value="MDI1491024.1"/>
    <property type="molecule type" value="Genomic_DNA"/>
</dbReference>
<organism evidence="2 3">
    <name type="scientific">Ramalina farinacea</name>
    <dbReference type="NCBI Taxonomy" id="258253"/>
    <lineage>
        <taxon>Eukaryota</taxon>
        <taxon>Fungi</taxon>
        <taxon>Dikarya</taxon>
        <taxon>Ascomycota</taxon>
        <taxon>Pezizomycotina</taxon>
        <taxon>Lecanoromycetes</taxon>
        <taxon>OSLEUM clade</taxon>
        <taxon>Lecanoromycetidae</taxon>
        <taxon>Lecanorales</taxon>
        <taxon>Lecanorineae</taxon>
        <taxon>Ramalinaceae</taxon>
        <taxon>Ramalina</taxon>
    </lineage>
</organism>
<sequence length="410" mass="45258">MRYTTSDPRVRQTLNHITENLESANQRTQATLFTVSENCIQPCLASLQPCLLSFQTCLEASCQPCFSARDDVRRHRQPRYSRRGRETAAFDFYDDWEREEEEWGNDELDALLSGNETQQPGRNAGMTYGYGTRGPRRRSTAGKDALADDPTVVPQSSIFGFLERLPWKIGGRGARYRPNAASLQTNVGRRGQEADPLMPDDEGGRSVKKGRARSGTAGSKSTVNSLSSRGDIFPSDDEDDAREIDDEFALRLGRRSTNATTSEDRSSKKRPFGSSRASTKTTSSDGTKQGIRSTSASSDRVAALASPAEDEPPMLTDLKREEEEVQEAEESELQVKRQAAQRLASERGLDSPTKTSERDSKEASLISASEVDDSPQAGETNVEINTTTRPNPVAEEGANTSHEHDERRPT</sequence>
<keyword evidence="3" id="KW-1185">Reference proteome</keyword>
<feature type="region of interest" description="Disordered" evidence="1">
    <location>
        <begin position="180"/>
        <end position="410"/>
    </location>
</feature>
<feature type="compositionally biased region" description="Polar residues" evidence="1">
    <location>
        <begin position="275"/>
        <end position="298"/>
    </location>
</feature>